<keyword evidence="2" id="KW-1133">Transmembrane helix</keyword>
<organism evidence="3 4">
    <name type="scientific">Streptomyces tamarix</name>
    <dbReference type="NCBI Taxonomy" id="3078565"/>
    <lineage>
        <taxon>Bacteria</taxon>
        <taxon>Bacillati</taxon>
        <taxon>Actinomycetota</taxon>
        <taxon>Actinomycetes</taxon>
        <taxon>Kitasatosporales</taxon>
        <taxon>Streptomycetaceae</taxon>
        <taxon>Streptomyces</taxon>
    </lineage>
</organism>
<feature type="transmembrane region" description="Helical" evidence="2">
    <location>
        <begin position="244"/>
        <end position="262"/>
    </location>
</feature>
<sequence length="373" mass="37559">MPERPEPPAGTARAGTGHRRPADPVEAFLHRYRELCERAVDPLEIAAGPAARGVTDRAAARFRHRDAFSLAEELYARVPRGEERGPRPAAPAPRGGAPDRRSRWRRNGWVLAALLPGAACGLALAAHAHASGPPLPAATGAAGLAAALVLAVRRGPLRAPGRAPLTACAATALLLLCAAYGDGLLGHLVHGGPDGPRPPATAPLLALALAVVPAAGCARLSAVRARRLHAGSRNPGDFTARARPLFLAVAALYAAALTGLLAGTGTAPGTPPGALVPAAALGTLLFLARLLAVHGLPHAGSAALAATAAEVPARLTVLVGRLPGHGLVAVPVRRAVKPRGTAAVPGLLRGTAALALPAYAAVVLARASAHARP</sequence>
<evidence type="ECO:0000256" key="2">
    <source>
        <dbReference type="SAM" id="Phobius"/>
    </source>
</evidence>
<gene>
    <name evidence="3" type="ORF">RND61_01770</name>
</gene>
<feature type="transmembrane region" description="Helical" evidence="2">
    <location>
        <begin position="109"/>
        <end position="128"/>
    </location>
</feature>
<dbReference type="EMBL" id="JAWCTQ010000001">
    <property type="protein sequence ID" value="MDT9680822.1"/>
    <property type="molecule type" value="Genomic_DNA"/>
</dbReference>
<keyword evidence="2" id="KW-0812">Transmembrane</keyword>
<feature type="region of interest" description="Disordered" evidence="1">
    <location>
        <begin position="1"/>
        <end position="22"/>
    </location>
</feature>
<evidence type="ECO:0000313" key="3">
    <source>
        <dbReference type="EMBL" id="MDT9680822.1"/>
    </source>
</evidence>
<accession>A0ABU3QDJ4</accession>
<dbReference type="Proteomes" id="UP001250181">
    <property type="component" value="Unassembled WGS sequence"/>
</dbReference>
<evidence type="ECO:0008006" key="5">
    <source>
        <dbReference type="Google" id="ProtNLM"/>
    </source>
</evidence>
<feature type="transmembrane region" description="Helical" evidence="2">
    <location>
        <begin position="201"/>
        <end position="223"/>
    </location>
</feature>
<evidence type="ECO:0000256" key="1">
    <source>
        <dbReference type="SAM" id="MobiDB-lite"/>
    </source>
</evidence>
<protein>
    <recommendedName>
        <fullName evidence="5">Integral membrane protein</fullName>
    </recommendedName>
</protein>
<proteinExistence type="predicted"/>
<reference evidence="3 4" key="1">
    <citation type="submission" date="2023-09" db="EMBL/GenBank/DDBJ databases">
        <title>Streptomyces sp. nov.: A antagonism against Alternaria gaisen Producing Streptochlin, Isolated from Tamarix root soil.</title>
        <authorList>
            <person name="Chen Y."/>
        </authorList>
    </citation>
    <scope>NUCLEOTIDE SEQUENCE [LARGE SCALE GENOMIC DNA]</scope>
    <source>
        <strain evidence="3 4">TRM76323</strain>
    </source>
</reference>
<keyword evidence="2" id="KW-0472">Membrane</keyword>
<comment type="caution">
    <text evidence="3">The sequence shown here is derived from an EMBL/GenBank/DDBJ whole genome shotgun (WGS) entry which is preliminary data.</text>
</comment>
<evidence type="ECO:0000313" key="4">
    <source>
        <dbReference type="Proteomes" id="UP001250181"/>
    </source>
</evidence>
<keyword evidence="4" id="KW-1185">Reference proteome</keyword>
<feature type="transmembrane region" description="Helical" evidence="2">
    <location>
        <begin position="134"/>
        <end position="152"/>
    </location>
</feature>
<dbReference type="RefSeq" id="WP_315875811.1">
    <property type="nucleotide sequence ID" value="NZ_JAWCTQ010000001.1"/>
</dbReference>
<name>A0ABU3QDJ4_9ACTN</name>
<feature type="transmembrane region" description="Helical" evidence="2">
    <location>
        <begin position="274"/>
        <end position="292"/>
    </location>
</feature>
<feature type="region of interest" description="Disordered" evidence="1">
    <location>
        <begin position="79"/>
        <end position="101"/>
    </location>
</feature>
<feature type="transmembrane region" description="Helical" evidence="2">
    <location>
        <begin position="164"/>
        <end position="181"/>
    </location>
</feature>